<reference evidence="1 2" key="1">
    <citation type="submission" date="2018-04" db="EMBL/GenBank/DDBJ databases">
        <title>WGS assembly of Panicum hallii var. hallii HAL2.</title>
        <authorList>
            <person name="Lovell J."/>
            <person name="Jenkins J."/>
            <person name="Lowry D."/>
            <person name="Mamidi S."/>
            <person name="Sreedasyam A."/>
            <person name="Weng X."/>
            <person name="Barry K."/>
            <person name="Bonette J."/>
            <person name="Campitelli B."/>
            <person name="Daum C."/>
            <person name="Gordon S."/>
            <person name="Gould B."/>
            <person name="Lipzen A."/>
            <person name="MacQueen A."/>
            <person name="Palacio-Mejia J."/>
            <person name="Plott C."/>
            <person name="Shakirov E."/>
            <person name="Shu S."/>
            <person name="Yoshinaga Y."/>
            <person name="Zane M."/>
            <person name="Rokhsar D."/>
            <person name="Grimwood J."/>
            <person name="Schmutz J."/>
            <person name="Juenger T."/>
        </authorList>
    </citation>
    <scope>NUCLEOTIDE SEQUENCE [LARGE SCALE GENOMIC DNA]</scope>
    <source>
        <strain evidence="2">cv. HAL2</strain>
    </source>
</reference>
<accession>A0A2T7D7V8</accession>
<sequence>MLMLSDSSNQCIDSTILKRRRQSKKETAPQPPAGAPHLLQWQRRHSLQLVSLVSFIHGDADSRPATRRRRVRTLWAAALRPPTSMLTSSGIVRFTGSNQFPIHIHRRDCARRRNERREGDGTRAAGRCVFESAFGL</sequence>
<dbReference type="Proteomes" id="UP000244336">
    <property type="component" value="Chromosome 6"/>
</dbReference>
<organism evidence="1 2">
    <name type="scientific">Panicum hallii var. hallii</name>
    <dbReference type="NCBI Taxonomy" id="1504633"/>
    <lineage>
        <taxon>Eukaryota</taxon>
        <taxon>Viridiplantae</taxon>
        <taxon>Streptophyta</taxon>
        <taxon>Embryophyta</taxon>
        <taxon>Tracheophyta</taxon>
        <taxon>Spermatophyta</taxon>
        <taxon>Magnoliopsida</taxon>
        <taxon>Liliopsida</taxon>
        <taxon>Poales</taxon>
        <taxon>Poaceae</taxon>
        <taxon>PACMAD clade</taxon>
        <taxon>Panicoideae</taxon>
        <taxon>Panicodae</taxon>
        <taxon>Paniceae</taxon>
        <taxon>Panicinae</taxon>
        <taxon>Panicum</taxon>
        <taxon>Panicum sect. Panicum</taxon>
    </lineage>
</organism>
<name>A0A2T7D7V8_9POAL</name>
<evidence type="ECO:0000313" key="1">
    <source>
        <dbReference type="EMBL" id="PUZ51656.1"/>
    </source>
</evidence>
<dbReference type="AlphaFoldDB" id="A0A2T7D7V8"/>
<protein>
    <submittedName>
        <fullName evidence="1">Uncharacterized protein</fullName>
    </submittedName>
</protein>
<dbReference type="EMBL" id="CM009754">
    <property type="protein sequence ID" value="PUZ51656.1"/>
    <property type="molecule type" value="Genomic_DNA"/>
</dbReference>
<proteinExistence type="predicted"/>
<evidence type="ECO:0000313" key="2">
    <source>
        <dbReference type="Proteomes" id="UP000244336"/>
    </source>
</evidence>
<dbReference type="Gramene" id="PUZ51656">
    <property type="protein sequence ID" value="PUZ51656"/>
    <property type="gene ID" value="GQ55_6G205400"/>
</dbReference>
<gene>
    <name evidence="1" type="ORF">GQ55_6G205400</name>
</gene>
<keyword evidence="2" id="KW-1185">Reference proteome</keyword>